<dbReference type="RefSeq" id="WP_163283520.1">
    <property type="nucleotide sequence ID" value="NZ_JAAGVY010000005.1"/>
</dbReference>
<gene>
    <name evidence="1" type="ORF">G3O08_04705</name>
</gene>
<dbReference type="Proteomes" id="UP000486602">
    <property type="component" value="Unassembled WGS sequence"/>
</dbReference>
<proteinExistence type="predicted"/>
<comment type="caution">
    <text evidence="1">The sequence shown here is derived from an EMBL/GenBank/DDBJ whole genome shotgun (WGS) entry which is preliminary data.</text>
</comment>
<accession>A0A7K3WMC9</accession>
<name>A0A7K3WMC9_9FLAO</name>
<dbReference type="EMBL" id="JAAGVY010000005">
    <property type="protein sequence ID" value="NEN22799.1"/>
    <property type="molecule type" value="Genomic_DNA"/>
</dbReference>
<keyword evidence="2" id="KW-1185">Reference proteome</keyword>
<sequence length="229" mass="26172">MRLDPKDKLFGQPILEVRAVVKAAMKRLLWGDTKSELEMKIAKRLKKSRAIACKVMEGLIDENYLILEKKTDDNEIYYNLAETEKGFGFGMASANPPISRQKADLLLAEIIEKAKRVNGSKEYLYRVETLKVFGSYLTDKEILGDLDVAVKVSPKLEGEAFVEANFKHVAAAKKNGRAFQSFFQEIEWPYKEVIQMLKTRKKGLSLHDEDSDEVVRLTETRTVYTFKPS</sequence>
<evidence type="ECO:0000313" key="2">
    <source>
        <dbReference type="Proteomes" id="UP000486602"/>
    </source>
</evidence>
<organism evidence="1 2">
    <name type="scientific">Cryomorpha ignava</name>
    <dbReference type="NCBI Taxonomy" id="101383"/>
    <lineage>
        <taxon>Bacteria</taxon>
        <taxon>Pseudomonadati</taxon>
        <taxon>Bacteroidota</taxon>
        <taxon>Flavobacteriia</taxon>
        <taxon>Flavobacteriales</taxon>
        <taxon>Cryomorphaceae</taxon>
        <taxon>Cryomorpha</taxon>
    </lineage>
</organism>
<reference evidence="1 2" key="1">
    <citation type="submission" date="2020-02" db="EMBL/GenBank/DDBJ databases">
        <title>Out from the shadows clarifying the taxonomy of the family Cryomorphaceae and related taxa by utilizing the GTDB taxonomic framework.</title>
        <authorList>
            <person name="Bowman J.P."/>
        </authorList>
    </citation>
    <scope>NUCLEOTIDE SEQUENCE [LARGE SCALE GENOMIC DNA]</scope>
    <source>
        <strain evidence="1 2">QSSC 1-22</strain>
    </source>
</reference>
<dbReference type="AlphaFoldDB" id="A0A7K3WMC9"/>
<evidence type="ECO:0000313" key="1">
    <source>
        <dbReference type="EMBL" id="NEN22799.1"/>
    </source>
</evidence>
<protein>
    <submittedName>
        <fullName evidence="1">Uncharacterized protein</fullName>
    </submittedName>
</protein>